<dbReference type="Gene3D" id="2.60.120.920">
    <property type="match status" value="1"/>
</dbReference>
<dbReference type="AlphaFoldDB" id="S8AVG7"/>
<dbReference type="SUPFAM" id="SSF48403">
    <property type="entry name" value="Ankyrin repeat"/>
    <property type="match status" value="1"/>
</dbReference>
<dbReference type="eggNOG" id="ENOG502SZHQ">
    <property type="taxonomic scope" value="Eukaryota"/>
</dbReference>
<dbReference type="InterPro" id="IPR001870">
    <property type="entry name" value="B30.2/SPRY"/>
</dbReference>
<dbReference type="InterPro" id="IPR013320">
    <property type="entry name" value="ConA-like_dom_sf"/>
</dbReference>
<keyword evidence="1" id="KW-0040">ANK repeat</keyword>
<dbReference type="Gene3D" id="1.25.40.20">
    <property type="entry name" value="Ankyrin repeat-containing domain"/>
    <property type="match status" value="1"/>
</dbReference>
<dbReference type="Pfam" id="PF00622">
    <property type="entry name" value="SPRY"/>
    <property type="match status" value="1"/>
</dbReference>
<gene>
    <name evidence="3" type="ORF">H072_1021</name>
</gene>
<accession>S8AVG7</accession>
<feature type="domain" description="B30.2/SPRY" evidence="2">
    <location>
        <begin position="185"/>
        <end position="392"/>
    </location>
</feature>
<dbReference type="InterPro" id="IPR003877">
    <property type="entry name" value="SPRY_dom"/>
</dbReference>
<sequence length="406" mass="45588">MLIRKLDAKEVNHFINQTDSDKGFNPLHLATMFGNIEMVEFLLDLKLDPAIKTNKGDRAEDIAIHRISALCTIRESELSRLERQELCLIKLMTGGFESKLDPQTVLHKAIRCKSAGLLELASRLGNPDLGLPDEDGWTAYHVALQADATAFLRKSFPDHPHDKIYSSLPPTCRPSRFSRTRKGLLCETTEDGLEVRHRAVLHIDKVVVPTEGKAAHGLPGRYLVDETTNNLNTNGWRVSSAGKEDQLILADFPIPAEDERYYFEITVDKKKLKEEAKCSIGIQTSRTSKYNIDKISLFGSTLYSYFGDVEASGKVLSYRRTNYGTLDRSFGTEGKVDTVGCGFDTQKGYPFFTLNGEYLGVATRVLTNTKYFPAVTLDQNCRLKVNFGQRPFIFDRAFESIDALGR</sequence>
<dbReference type="STRING" id="1284197.S8AVG7"/>
<organism evidence="3 4">
    <name type="scientific">Dactylellina haptotyla (strain CBS 200.50)</name>
    <name type="common">Nematode-trapping fungus</name>
    <name type="synonym">Monacrosporium haptotylum</name>
    <dbReference type="NCBI Taxonomy" id="1284197"/>
    <lineage>
        <taxon>Eukaryota</taxon>
        <taxon>Fungi</taxon>
        <taxon>Dikarya</taxon>
        <taxon>Ascomycota</taxon>
        <taxon>Pezizomycotina</taxon>
        <taxon>Orbiliomycetes</taxon>
        <taxon>Orbiliales</taxon>
        <taxon>Orbiliaceae</taxon>
        <taxon>Dactylellina</taxon>
    </lineage>
</organism>
<feature type="repeat" description="ANK" evidence="1">
    <location>
        <begin position="22"/>
        <end position="54"/>
    </location>
</feature>
<dbReference type="CDD" id="cd12885">
    <property type="entry name" value="SPRY_RanBP_like"/>
    <property type="match status" value="1"/>
</dbReference>
<comment type="caution">
    <text evidence="3">The sequence shown here is derived from an EMBL/GenBank/DDBJ whole genome shotgun (WGS) entry which is preliminary data.</text>
</comment>
<dbReference type="InterPro" id="IPR043136">
    <property type="entry name" value="B30.2/SPRY_sf"/>
</dbReference>
<dbReference type="InterPro" id="IPR002110">
    <property type="entry name" value="Ankyrin_rpt"/>
</dbReference>
<evidence type="ECO:0000313" key="4">
    <source>
        <dbReference type="Proteomes" id="UP000015100"/>
    </source>
</evidence>
<dbReference type="HOGENOM" id="CLU_677960_0_0_1"/>
<dbReference type="EMBL" id="AQGS01000024">
    <property type="protein sequence ID" value="EPS44966.1"/>
    <property type="molecule type" value="Genomic_DNA"/>
</dbReference>
<dbReference type="PROSITE" id="PS50297">
    <property type="entry name" value="ANK_REP_REGION"/>
    <property type="match status" value="1"/>
</dbReference>
<proteinExistence type="predicted"/>
<dbReference type="PROSITE" id="PS50088">
    <property type="entry name" value="ANK_REPEAT"/>
    <property type="match status" value="1"/>
</dbReference>
<dbReference type="SUPFAM" id="SSF49899">
    <property type="entry name" value="Concanavalin A-like lectins/glucanases"/>
    <property type="match status" value="1"/>
</dbReference>
<reference evidence="3 4" key="1">
    <citation type="journal article" date="2013" name="PLoS Genet.">
        <title>Genomic mechanisms accounting for the adaptation to parasitism in nematode-trapping fungi.</title>
        <authorList>
            <person name="Meerupati T."/>
            <person name="Andersson K.M."/>
            <person name="Friman E."/>
            <person name="Kumar D."/>
            <person name="Tunlid A."/>
            <person name="Ahren D."/>
        </authorList>
    </citation>
    <scope>NUCLEOTIDE SEQUENCE [LARGE SCALE GENOMIC DNA]</scope>
    <source>
        <strain evidence="3 4">CBS 200.50</strain>
    </source>
</reference>
<dbReference type="Proteomes" id="UP000015100">
    <property type="component" value="Unassembled WGS sequence"/>
</dbReference>
<dbReference type="OrthoDB" id="3045089at2759"/>
<dbReference type="InterPro" id="IPR036770">
    <property type="entry name" value="Ankyrin_rpt-contain_sf"/>
</dbReference>
<reference evidence="4" key="2">
    <citation type="submission" date="2013-04" db="EMBL/GenBank/DDBJ databases">
        <title>Genomic mechanisms accounting for the adaptation to parasitism in nematode-trapping fungi.</title>
        <authorList>
            <person name="Ahren D.G."/>
        </authorList>
    </citation>
    <scope>NUCLEOTIDE SEQUENCE [LARGE SCALE GENOMIC DNA]</scope>
    <source>
        <strain evidence="4">CBS 200.50</strain>
    </source>
</reference>
<keyword evidence="4" id="KW-1185">Reference proteome</keyword>
<dbReference type="SMART" id="SM00248">
    <property type="entry name" value="ANK"/>
    <property type="match status" value="1"/>
</dbReference>
<evidence type="ECO:0000256" key="1">
    <source>
        <dbReference type="PROSITE-ProRule" id="PRU00023"/>
    </source>
</evidence>
<name>S8AVG7_DACHA</name>
<dbReference type="PROSITE" id="PS50188">
    <property type="entry name" value="B302_SPRY"/>
    <property type="match status" value="1"/>
</dbReference>
<protein>
    <recommendedName>
        <fullName evidence="2">B30.2/SPRY domain-containing protein</fullName>
    </recommendedName>
</protein>
<evidence type="ECO:0000313" key="3">
    <source>
        <dbReference type="EMBL" id="EPS44966.1"/>
    </source>
</evidence>
<dbReference type="InterPro" id="IPR044736">
    <property type="entry name" value="Gid1/RanBPM/SPLA_SPRY"/>
</dbReference>
<evidence type="ECO:0000259" key="2">
    <source>
        <dbReference type="PROSITE" id="PS50188"/>
    </source>
</evidence>
<dbReference type="SMART" id="SM00449">
    <property type="entry name" value="SPRY"/>
    <property type="match status" value="1"/>
</dbReference>
<dbReference type="Pfam" id="PF00023">
    <property type="entry name" value="Ank"/>
    <property type="match status" value="1"/>
</dbReference>